<sequence length="274" mass="27811">MAADHSKPATSRRGILAAAPALALVRVPPVAATPVSVPLAAEVASAGLTGPDRDLLRLCAVAVAASDAESVAMERFGAAELCADRAVCAEAQEAQEAAWDEYESALSAMAEIPAASFTGVAVKISATVAFREQRGGVADVEFLLLAGAAEDATRLLANLALPVPPAVPAASPDASLLRLVDRWASLSAELRGLDEAEGGLAIGGPRAKAVIAAMDSLGARRRQALRAIADAPAATRRGRAAKAEILRDCIEGRDDPVSLLAASLARDLVGGSVA</sequence>
<dbReference type="Proteomes" id="UP000765160">
    <property type="component" value="Unassembled WGS sequence"/>
</dbReference>
<organism evidence="1 2">
    <name type="scientific">Falsiroseomonas frigidaquae</name>
    <dbReference type="NCBI Taxonomy" id="487318"/>
    <lineage>
        <taxon>Bacteria</taxon>
        <taxon>Pseudomonadati</taxon>
        <taxon>Pseudomonadota</taxon>
        <taxon>Alphaproteobacteria</taxon>
        <taxon>Acetobacterales</taxon>
        <taxon>Roseomonadaceae</taxon>
        <taxon>Falsiroseomonas</taxon>
    </lineage>
</organism>
<protein>
    <submittedName>
        <fullName evidence="1">Uncharacterized protein</fullName>
    </submittedName>
</protein>
<evidence type="ECO:0000313" key="1">
    <source>
        <dbReference type="EMBL" id="NKE48435.1"/>
    </source>
</evidence>
<dbReference type="EMBL" id="JAAVTX010000009">
    <property type="protein sequence ID" value="NKE48435.1"/>
    <property type="molecule type" value="Genomic_DNA"/>
</dbReference>
<evidence type="ECO:0000313" key="2">
    <source>
        <dbReference type="Proteomes" id="UP000765160"/>
    </source>
</evidence>
<accession>A0ABX1F7Y6</accession>
<gene>
    <name evidence="1" type="ORF">HB662_26920</name>
</gene>
<comment type="caution">
    <text evidence="1">The sequence shown here is derived from an EMBL/GenBank/DDBJ whole genome shotgun (WGS) entry which is preliminary data.</text>
</comment>
<reference evidence="1 2" key="1">
    <citation type="submission" date="2020-03" db="EMBL/GenBank/DDBJ databases">
        <title>Roseomonas selenitidurans sp. nov. isolated from soil.</title>
        <authorList>
            <person name="Liu H."/>
        </authorList>
    </citation>
    <scope>NUCLEOTIDE SEQUENCE [LARGE SCALE GENOMIC DNA]</scope>
    <source>
        <strain evidence="1 2">JCM 15073</strain>
    </source>
</reference>
<keyword evidence="2" id="KW-1185">Reference proteome</keyword>
<name>A0ABX1F7Y6_9PROT</name>
<proteinExistence type="predicted"/>
<dbReference type="RefSeq" id="WP_168054809.1">
    <property type="nucleotide sequence ID" value="NZ_JAATJR010000009.1"/>
</dbReference>